<evidence type="ECO:0000313" key="2">
    <source>
        <dbReference type="EMBL" id="NNJ24413.1"/>
    </source>
</evidence>
<feature type="region of interest" description="Disordered" evidence="1">
    <location>
        <begin position="712"/>
        <end position="770"/>
    </location>
</feature>
<dbReference type="EMBL" id="WTPX01000008">
    <property type="protein sequence ID" value="NNJ24413.1"/>
    <property type="molecule type" value="Genomic_DNA"/>
</dbReference>
<reference evidence="2 3" key="1">
    <citation type="journal article" date="2020" name="Syst. Appl. Microbiol.">
        <title>Alienimonas chondri sp. nov., a novel planctomycete isolated from the biofilm of the red alga Chondrus crispus.</title>
        <authorList>
            <person name="Vitorino I."/>
            <person name="Albuquerque L."/>
            <person name="Wiegand S."/>
            <person name="Kallscheuer N."/>
            <person name="da Costa M.S."/>
            <person name="Lobo-da-Cunha A."/>
            <person name="Jogler C."/>
            <person name="Lage O.M."/>
        </authorList>
    </citation>
    <scope>NUCLEOTIDE SEQUENCE [LARGE SCALE GENOMIC DNA]</scope>
    <source>
        <strain evidence="2 3">LzC2</strain>
    </source>
</reference>
<organism evidence="2 3">
    <name type="scientific">Alienimonas chondri</name>
    <dbReference type="NCBI Taxonomy" id="2681879"/>
    <lineage>
        <taxon>Bacteria</taxon>
        <taxon>Pseudomonadati</taxon>
        <taxon>Planctomycetota</taxon>
        <taxon>Planctomycetia</taxon>
        <taxon>Planctomycetales</taxon>
        <taxon>Planctomycetaceae</taxon>
        <taxon>Alienimonas</taxon>
    </lineage>
</organism>
<keyword evidence="3" id="KW-1185">Reference proteome</keyword>
<name>A0ABX1VAL3_9PLAN</name>
<gene>
    <name evidence="2" type="ORF">LzC2_04700</name>
</gene>
<evidence type="ECO:0000256" key="1">
    <source>
        <dbReference type="SAM" id="MobiDB-lite"/>
    </source>
</evidence>
<feature type="compositionally biased region" description="Low complexity" evidence="1">
    <location>
        <begin position="718"/>
        <end position="727"/>
    </location>
</feature>
<evidence type="ECO:0000313" key="3">
    <source>
        <dbReference type="Proteomes" id="UP000609651"/>
    </source>
</evidence>
<sequence>MLAPQSRPGRTHSDRPSPAETAPTESAPAETNRGGSRFAALALLLVAGASLWTAGCRNLAEQRAVRRFGDALTAESLADLEGATTDKFRKTALNHDTAIQDLRLLRLPKEELKVVAVTEVAEEDWKNPDMPECLVIVETPPPTRQARYKLVRADAGRWLVDDVLLKQTNGGVKAVMSVTEQLELLAAVRGFTQAWGTGTHDERLAVVTPELRQELSALPESRLTELAGWVVNAERVDNLTPKTEMDDDEAAVQFAGRGYTLLISLEKRGEAWLVKDAAAENRGNGPKIPSLERTCVALTGVSRFLDSYAAGDLEGLEATVAPTLFNGCLRTADLAGVPLPTAADLDGDSSFQIHGDRAEVVVTTDAGIYTLDLTDPNRFDDDRRTGAFLVEKVTIRTGDGEQRQLSTIFTARAAVASFAAAAAAGDLHALKASSTRELSSTVWNQIEQSDLAALPLADAAAGATGKVLTEMHAGPVTEITMETAAGPRTFVLKEERGASKVDDMLAPSLDLPESFKQTCSLMLPARAFSRSLANGDLSGLNKNSSGAFNRLVWHQLREVPPAAAVAAKKMSGSLTKATPLSRGEGARCELHYGTPTDGVVLHLVREQGRLVADDVELVSGVHPDARVALKQAIREQMADGSLMIAANFSPRPVPESDGAAPLPNGPEPTRMIDPAIQPAGFDAPAERMTDPSGVIPAHARSATDEIRRTVRNAAFEQAAGPASTATPAEPPPAFESPAALKPLPSSIAPVKGSDGGAAAPFGEPLPLGKG</sequence>
<feature type="region of interest" description="Disordered" evidence="1">
    <location>
        <begin position="1"/>
        <end position="32"/>
    </location>
</feature>
<dbReference type="RefSeq" id="WP_171183336.1">
    <property type="nucleotide sequence ID" value="NZ_WTPX01000008.1"/>
</dbReference>
<protein>
    <submittedName>
        <fullName evidence="2">Uncharacterized protein</fullName>
    </submittedName>
</protein>
<comment type="caution">
    <text evidence="2">The sequence shown here is derived from an EMBL/GenBank/DDBJ whole genome shotgun (WGS) entry which is preliminary data.</text>
</comment>
<dbReference type="Proteomes" id="UP000609651">
    <property type="component" value="Unassembled WGS sequence"/>
</dbReference>
<accession>A0ABX1VAL3</accession>
<feature type="compositionally biased region" description="Low complexity" evidence="1">
    <location>
        <begin position="18"/>
        <end position="31"/>
    </location>
</feature>
<proteinExistence type="predicted"/>